<evidence type="ECO:0000313" key="2">
    <source>
        <dbReference type="Proteomes" id="UP000244336"/>
    </source>
</evidence>
<dbReference type="Pfam" id="PF07893">
    <property type="entry name" value="DUF1668"/>
    <property type="match status" value="1"/>
</dbReference>
<protein>
    <recommendedName>
        <fullName evidence="3">DUF1618 domain-containing protein</fullName>
    </recommendedName>
</protein>
<organism evidence="1 2">
    <name type="scientific">Panicum hallii var. hallii</name>
    <dbReference type="NCBI Taxonomy" id="1504633"/>
    <lineage>
        <taxon>Eukaryota</taxon>
        <taxon>Viridiplantae</taxon>
        <taxon>Streptophyta</taxon>
        <taxon>Embryophyta</taxon>
        <taxon>Tracheophyta</taxon>
        <taxon>Spermatophyta</taxon>
        <taxon>Magnoliopsida</taxon>
        <taxon>Liliopsida</taxon>
        <taxon>Poales</taxon>
        <taxon>Poaceae</taxon>
        <taxon>PACMAD clade</taxon>
        <taxon>Panicoideae</taxon>
        <taxon>Panicodae</taxon>
        <taxon>Paniceae</taxon>
        <taxon>Panicinae</taxon>
        <taxon>Panicum</taxon>
        <taxon>Panicum sect. Panicum</taxon>
    </lineage>
</organism>
<gene>
    <name evidence="1" type="ORF">GQ55_4G280400</name>
</gene>
<dbReference type="Gramene" id="PUZ61498">
    <property type="protein sequence ID" value="PUZ61498"/>
    <property type="gene ID" value="GQ55_4G280400"/>
</dbReference>
<dbReference type="PANTHER" id="PTHR33085:SF50">
    <property type="entry name" value="DUF1618 DOMAIN-CONTAINING PROTEIN"/>
    <property type="match status" value="1"/>
</dbReference>
<dbReference type="OrthoDB" id="674784at2759"/>
<proteinExistence type="predicted"/>
<reference evidence="1 2" key="1">
    <citation type="submission" date="2018-04" db="EMBL/GenBank/DDBJ databases">
        <title>WGS assembly of Panicum hallii var. hallii HAL2.</title>
        <authorList>
            <person name="Lovell J."/>
            <person name="Jenkins J."/>
            <person name="Lowry D."/>
            <person name="Mamidi S."/>
            <person name="Sreedasyam A."/>
            <person name="Weng X."/>
            <person name="Barry K."/>
            <person name="Bonette J."/>
            <person name="Campitelli B."/>
            <person name="Daum C."/>
            <person name="Gordon S."/>
            <person name="Gould B."/>
            <person name="Lipzen A."/>
            <person name="MacQueen A."/>
            <person name="Palacio-Mejia J."/>
            <person name="Plott C."/>
            <person name="Shakirov E."/>
            <person name="Shu S."/>
            <person name="Yoshinaga Y."/>
            <person name="Zane M."/>
            <person name="Rokhsar D."/>
            <person name="Grimwood J."/>
            <person name="Schmutz J."/>
            <person name="Juenger T."/>
        </authorList>
    </citation>
    <scope>NUCLEOTIDE SEQUENCE [LARGE SCALE GENOMIC DNA]</scope>
    <source>
        <strain evidence="2">cv. HAL2</strain>
    </source>
</reference>
<dbReference type="EMBL" id="CM009752">
    <property type="protein sequence ID" value="PUZ61498.1"/>
    <property type="molecule type" value="Genomic_DNA"/>
</dbReference>
<evidence type="ECO:0000313" key="1">
    <source>
        <dbReference type="EMBL" id="PUZ61498.1"/>
    </source>
</evidence>
<keyword evidence="2" id="KW-1185">Reference proteome</keyword>
<evidence type="ECO:0008006" key="3">
    <source>
        <dbReference type="Google" id="ProtNLM"/>
    </source>
</evidence>
<sequence length="367" mass="41592">MSKRKVSDDRRGDCAGKRLKQAKQHLYLLLDDWERGSVRKLDVDTFDSDAGTDLLQPRHFTEPPVARIEALHEISCSFISQGTKIFAMQPREGKPAIPTFDTHALGLTICLWPSCRGDYVNRPLFASIAGRLFLFTDVLAEALGDPPPYDSKAPWSWTTIKARPPFFTGRVLCHALHPDGRTLFVSAGSRSRQRNCEDSPEQAGQSTFSFDAERLRWRHHGDWVLPFSGEAYFDAELEALCGERNGDGCFCACDVAPVAAEFTSAPAWKLGQGRLFRKGPQLHLGAKLLYMGDSKFCLVESVLYKEGDDRLCPWPRRRVLRMTTFGLKYNKKGELRTKLRRAGACRVYKRPHDFGESLDRCPWAFWL</sequence>
<dbReference type="InterPro" id="IPR012871">
    <property type="entry name" value="DUF1668_ORYSA"/>
</dbReference>
<accession>A0A2T7E0Y0</accession>
<name>A0A2T7E0Y0_9POAL</name>
<dbReference type="PANTHER" id="PTHR33085">
    <property type="entry name" value="OS12G0113100 PROTEIN-RELATED"/>
    <property type="match status" value="1"/>
</dbReference>
<dbReference type="AlphaFoldDB" id="A0A2T7E0Y0"/>
<dbReference type="Proteomes" id="UP000244336">
    <property type="component" value="Chromosome 4"/>
</dbReference>